<name>A0ABD1ZR44_9MARC</name>
<sequence>MDPEVWKHLADHDEILRLVLARVSWDTNLRLRSVSKAWNDTLSETYFLKWSSMLTDRGFYTNHPNVEWVESLTNNIDNSTLDVDSRIGKKQREESLADPICLLSTSETTYAVANLELRRWCKLPVLEHFPFGRWDEFTVSAATEGLLLLEKIVLNRSVDLYELDRYLLSPLTGGFVKLLPVPKVQDAFDSMFSVLRHPMIMTADKDKFVTVIALEFSHRPTNFNLGLYPVLSRVLLWRQNANSWELLETDGPRMSSIREARNAVFAGGELFIHTKYLENGTSGHRVIKCGRDAADPGTMVLIDDFGTAPVVYIFQHRGVLKRLTATWKGERYHRQFQQKIQANIKICSFDHVHGNWQHEWMVEMPKQMVKRLYDSLPDRGIWRFYVDIEGDILCIGNRSKAEVFFLYNLLINKWSEGSARELQDQNENNRGIFLWSPLVVQ</sequence>
<evidence type="ECO:0000313" key="1">
    <source>
        <dbReference type="EMBL" id="KAL2653800.1"/>
    </source>
</evidence>
<gene>
    <name evidence="1" type="ORF">R1flu_021928</name>
</gene>
<comment type="caution">
    <text evidence="1">The sequence shown here is derived from an EMBL/GenBank/DDBJ whole genome shotgun (WGS) entry which is preliminary data.</text>
</comment>
<reference evidence="1 2" key="1">
    <citation type="submission" date="2024-09" db="EMBL/GenBank/DDBJ databases">
        <title>Chromosome-scale assembly of Riccia fluitans.</title>
        <authorList>
            <person name="Paukszto L."/>
            <person name="Sawicki J."/>
            <person name="Karawczyk K."/>
            <person name="Piernik-Szablinska J."/>
            <person name="Szczecinska M."/>
            <person name="Mazdziarz M."/>
        </authorList>
    </citation>
    <scope>NUCLEOTIDE SEQUENCE [LARGE SCALE GENOMIC DNA]</scope>
    <source>
        <strain evidence="1">Rf_01</strain>
        <tissue evidence="1">Aerial parts of the thallus</tissue>
    </source>
</reference>
<dbReference type="EMBL" id="JBHFFA010000001">
    <property type="protein sequence ID" value="KAL2653800.1"/>
    <property type="molecule type" value="Genomic_DNA"/>
</dbReference>
<dbReference type="Proteomes" id="UP001605036">
    <property type="component" value="Unassembled WGS sequence"/>
</dbReference>
<organism evidence="1 2">
    <name type="scientific">Riccia fluitans</name>
    <dbReference type="NCBI Taxonomy" id="41844"/>
    <lineage>
        <taxon>Eukaryota</taxon>
        <taxon>Viridiplantae</taxon>
        <taxon>Streptophyta</taxon>
        <taxon>Embryophyta</taxon>
        <taxon>Marchantiophyta</taxon>
        <taxon>Marchantiopsida</taxon>
        <taxon>Marchantiidae</taxon>
        <taxon>Marchantiales</taxon>
        <taxon>Ricciaceae</taxon>
        <taxon>Riccia</taxon>
    </lineage>
</organism>
<dbReference type="AlphaFoldDB" id="A0ABD1ZR44"/>
<proteinExistence type="predicted"/>
<dbReference type="PANTHER" id="PTHR31672">
    <property type="entry name" value="BNACNNG10540D PROTEIN"/>
    <property type="match status" value="1"/>
</dbReference>
<protein>
    <recommendedName>
        <fullName evidence="3">F-box domain-containing protein</fullName>
    </recommendedName>
</protein>
<dbReference type="InterPro" id="IPR050796">
    <property type="entry name" value="SCF_F-box_component"/>
</dbReference>
<evidence type="ECO:0008006" key="3">
    <source>
        <dbReference type="Google" id="ProtNLM"/>
    </source>
</evidence>
<keyword evidence="2" id="KW-1185">Reference proteome</keyword>
<dbReference type="PANTHER" id="PTHR31672:SF13">
    <property type="entry name" value="F-BOX PROTEIN CPR30-LIKE"/>
    <property type="match status" value="1"/>
</dbReference>
<evidence type="ECO:0000313" key="2">
    <source>
        <dbReference type="Proteomes" id="UP001605036"/>
    </source>
</evidence>
<accession>A0ABD1ZR44</accession>